<keyword evidence="11" id="KW-1185">Reference proteome</keyword>
<evidence type="ECO:0000256" key="4">
    <source>
        <dbReference type="ARBA" id="ARBA00022729"/>
    </source>
</evidence>
<dbReference type="RefSeq" id="WP_315732174.1">
    <property type="nucleotide sequence ID" value="NZ_JAVYII010000002.1"/>
</dbReference>
<dbReference type="InterPro" id="IPR003760">
    <property type="entry name" value="PnrA-like"/>
</dbReference>
<evidence type="ECO:0000256" key="6">
    <source>
        <dbReference type="ARBA" id="ARBA00023288"/>
    </source>
</evidence>
<evidence type="ECO:0000256" key="8">
    <source>
        <dbReference type="SAM" id="SignalP"/>
    </source>
</evidence>
<comment type="caution">
    <text evidence="10">The sequence shown here is derived from an EMBL/GenBank/DDBJ whole genome shotgun (WGS) entry which is preliminary data.</text>
</comment>
<accession>A0ABU3PU97</accession>
<comment type="similarity">
    <text evidence="2">Belongs to the BMP lipoprotein family.</text>
</comment>
<dbReference type="Pfam" id="PF02608">
    <property type="entry name" value="Bmp"/>
    <property type="match status" value="1"/>
</dbReference>
<feature type="region of interest" description="Disordered" evidence="7">
    <location>
        <begin position="26"/>
        <end position="46"/>
    </location>
</feature>
<dbReference type="PROSITE" id="PS51257">
    <property type="entry name" value="PROKAR_LIPOPROTEIN"/>
    <property type="match status" value="1"/>
</dbReference>
<reference evidence="10 11" key="1">
    <citation type="submission" date="2023-08" db="EMBL/GenBank/DDBJ databases">
        <title>Nocardioides seae sp. nov., a bacterium isolated from a soil.</title>
        <authorList>
            <person name="Wang X."/>
        </authorList>
    </citation>
    <scope>NUCLEOTIDE SEQUENCE [LARGE SCALE GENOMIC DNA]</scope>
    <source>
        <strain evidence="10 11">YZH12</strain>
    </source>
</reference>
<feature type="domain" description="ABC transporter substrate-binding protein PnrA-like" evidence="9">
    <location>
        <begin position="56"/>
        <end position="352"/>
    </location>
</feature>
<keyword evidence="3" id="KW-1003">Cell membrane</keyword>
<keyword evidence="5" id="KW-0472">Membrane</keyword>
<keyword evidence="6" id="KW-0449">Lipoprotein</keyword>
<evidence type="ECO:0000256" key="7">
    <source>
        <dbReference type="SAM" id="MobiDB-lite"/>
    </source>
</evidence>
<feature type="signal peptide" evidence="8">
    <location>
        <begin position="1"/>
        <end position="26"/>
    </location>
</feature>
<dbReference type="Gene3D" id="3.40.50.2300">
    <property type="match status" value="2"/>
</dbReference>
<dbReference type="InterPro" id="IPR028082">
    <property type="entry name" value="Peripla_BP_I"/>
</dbReference>
<dbReference type="PANTHER" id="PTHR34296:SF2">
    <property type="entry name" value="ABC TRANSPORTER GUANOSINE-BINDING PROTEIN NUPN"/>
    <property type="match status" value="1"/>
</dbReference>
<evidence type="ECO:0000313" key="11">
    <source>
        <dbReference type="Proteomes" id="UP001268542"/>
    </source>
</evidence>
<proteinExistence type="inferred from homology"/>
<comment type="subcellular location">
    <subcellularLocation>
        <location evidence="1">Cell membrane</location>
        <topology evidence="1">Lipid-anchor</topology>
    </subcellularLocation>
</comment>
<evidence type="ECO:0000259" key="9">
    <source>
        <dbReference type="Pfam" id="PF02608"/>
    </source>
</evidence>
<name>A0ABU3PU97_9ACTN</name>
<evidence type="ECO:0000256" key="5">
    <source>
        <dbReference type="ARBA" id="ARBA00023136"/>
    </source>
</evidence>
<dbReference type="SUPFAM" id="SSF53822">
    <property type="entry name" value="Periplasmic binding protein-like I"/>
    <property type="match status" value="1"/>
</dbReference>
<gene>
    <name evidence="10" type="ORF">RDV89_06730</name>
</gene>
<dbReference type="EMBL" id="JAVYII010000002">
    <property type="protein sequence ID" value="MDT9592754.1"/>
    <property type="molecule type" value="Genomic_DNA"/>
</dbReference>
<evidence type="ECO:0000256" key="1">
    <source>
        <dbReference type="ARBA" id="ARBA00004193"/>
    </source>
</evidence>
<protein>
    <submittedName>
        <fullName evidence="10">BMP family ABC transporter substrate-binding protein</fullName>
    </submittedName>
</protein>
<feature type="chain" id="PRO_5045292288" evidence="8">
    <location>
        <begin position="27"/>
        <end position="354"/>
    </location>
</feature>
<evidence type="ECO:0000256" key="3">
    <source>
        <dbReference type="ARBA" id="ARBA00022475"/>
    </source>
</evidence>
<sequence length="354" mass="36675">MKRNLRLAAVVGASLTLLLTACGERADEGDSGNGGSSSPSETREASDEQFPDFLACMVSDSGGFDDQSFNETSYAGLQGAADIYGVQTAEAESTDPSQFADNIQGLIDEGCNQITTVGFLLGDATLAAATDNPDVDFSIVDFAYDAPTDNLKGLVFDTVSPSFLAGYTAAATSESGVVGMLGGQNIPTVTDFMDGFAQGVEYYNEEKGGDVQVLGQDSFTDSFEDQTAGQSIAQQLIGQGADVIFPVAGPAGLGALQAARDAGAFGVWVDTDGTQSTEFGDILLTSVVKGMDVAVETAIYESAAGEFTNEVFVGTLENEGVGLADFGDAVSDETASEVDDLRQQIIDGDIQLDE</sequence>
<dbReference type="CDD" id="cd06354">
    <property type="entry name" value="PBP1_PrnA-like"/>
    <property type="match status" value="1"/>
</dbReference>
<dbReference type="Proteomes" id="UP001268542">
    <property type="component" value="Unassembled WGS sequence"/>
</dbReference>
<organism evidence="10 11">
    <name type="scientific">Nocardioides imazamoxiresistens</name>
    <dbReference type="NCBI Taxonomy" id="3231893"/>
    <lineage>
        <taxon>Bacteria</taxon>
        <taxon>Bacillati</taxon>
        <taxon>Actinomycetota</taxon>
        <taxon>Actinomycetes</taxon>
        <taxon>Propionibacteriales</taxon>
        <taxon>Nocardioidaceae</taxon>
        <taxon>Nocardioides</taxon>
    </lineage>
</organism>
<evidence type="ECO:0000256" key="2">
    <source>
        <dbReference type="ARBA" id="ARBA00008610"/>
    </source>
</evidence>
<keyword evidence="4 8" id="KW-0732">Signal</keyword>
<dbReference type="PANTHER" id="PTHR34296">
    <property type="entry name" value="TRANSCRIPTIONAL ACTIVATOR PROTEIN MED"/>
    <property type="match status" value="1"/>
</dbReference>
<evidence type="ECO:0000313" key="10">
    <source>
        <dbReference type="EMBL" id="MDT9592754.1"/>
    </source>
</evidence>
<dbReference type="InterPro" id="IPR050957">
    <property type="entry name" value="BMP_lipoprotein"/>
</dbReference>